<evidence type="ECO:0000313" key="4">
    <source>
        <dbReference type="Proteomes" id="UP000006727"/>
    </source>
</evidence>
<keyword evidence="4" id="KW-1185">Reference proteome</keyword>
<evidence type="ECO:0000256" key="1">
    <source>
        <dbReference type="SAM" id="Phobius"/>
    </source>
</evidence>
<evidence type="ECO:0000313" key="2">
    <source>
        <dbReference type="EMBL" id="PNR44065.1"/>
    </source>
</evidence>
<dbReference type="EMBL" id="ABEU02000012">
    <property type="protein sequence ID" value="PNR44065.1"/>
    <property type="molecule type" value="Genomic_DNA"/>
</dbReference>
<keyword evidence="1" id="KW-1133">Transmembrane helix</keyword>
<dbReference type="Gramene" id="Pp3c12_18390V3.1">
    <property type="protein sequence ID" value="Pp3c12_18390V3.1"/>
    <property type="gene ID" value="Pp3c12_18390"/>
</dbReference>
<sequence>MDKLDLQGHIYVGSLLKAAYSRQVSEWHMATMIRCASFFMILPWLIERTMIW</sequence>
<gene>
    <name evidence="2" type="ORF">PHYPA_016448</name>
</gene>
<organism evidence="2">
    <name type="scientific">Physcomitrium patens</name>
    <name type="common">Spreading-leaved earth moss</name>
    <name type="synonym">Physcomitrella patens</name>
    <dbReference type="NCBI Taxonomy" id="3218"/>
    <lineage>
        <taxon>Eukaryota</taxon>
        <taxon>Viridiplantae</taxon>
        <taxon>Streptophyta</taxon>
        <taxon>Embryophyta</taxon>
        <taxon>Bryophyta</taxon>
        <taxon>Bryophytina</taxon>
        <taxon>Bryopsida</taxon>
        <taxon>Funariidae</taxon>
        <taxon>Funariales</taxon>
        <taxon>Funariaceae</taxon>
        <taxon>Physcomitrium</taxon>
    </lineage>
</organism>
<proteinExistence type="predicted"/>
<reference evidence="3" key="3">
    <citation type="submission" date="2020-12" db="UniProtKB">
        <authorList>
            <consortium name="EnsemblPlants"/>
        </authorList>
    </citation>
    <scope>IDENTIFICATION</scope>
</reference>
<keyword evidence="1" id="KW-0472">Membrane</keyword>
<dbReference type="Proteomes" id="UP000006727">
    <property type="component" value="Chromosome 12"/>
</dbReference>
<protein>
    <submittedName>
        <fullName evidence="2 3">Uncharacterized protein</fullName>
    </submittedName>
</protein>
<reference evidence="2 4" key="1">
    <citation type="journal article" date="2008" name="Science">
        <title>The Physcomitrella genome reveals evolutionary insights into the conquest of land by plants.</title>
        <authorList>
            <person name="Rensing S."/>
            <person name="Lang D."/>
            <person name="Zimmer A."/>
            <person name="Terry A."/>
            <person name="Salamov A."/>
            <person name="Shapiro H."/>
            <person name="Nishiyama T."/>
            <person name="Perroud P.-F."/>
            <person name="Lindquist E."/>
            <person name="Kamisugi Y."/>
            <person name="Tanahashi T."/>
            <person name="Sakakibara K."/>
            <person name="Fujita T."/>
            <person name="Oishi K."/>
            <person name="Shin-I T."/>
            <person name="Kuroki Y."/>
            <person name="Toyoda A."/>
            <person name="Suzuki Y."/>
            <person name="Hashimoto A."/>
            <person name="Yamaguchi K."/>
            <person name="Sugano A."/>
            <person name="Kohara Y."/>
            <person name="Fujiyama A."/>
            <person name="Anterola A."/>
            <person name="Aoki S."/>
            <person name="Ashton N."/>
            <person name="Barbazuk W.B."/>
            <person name="Barker E."/>
            <person name="Bennetzen J."/>
            <person name="Bezanilla M."/>
            <person name="Blankenship R."/>
            <person name="Cho S.H."/>
            <person name="Dutcher S."/>
            <person name="Estelle M."/>
            <person name="Fawcett J.A."/>
            <person name="Gundlach H."/>
            <person name="Hanada K."/>
            <person name="Heyl A."/>
            <person name="Hicks K.A."/>
            <person name="Hugh J."/>
            <person name="Lohr M."/>
            <person name="Mayer K."/>
            <person name="Melkozernov A."/>
            <person name="Murata T."/>
            <person name="Nelson D."/>
            <person name="Pils B."/>
            <person name="Prigge M."/>
            <person name="Reiss B."/>
            <person name="Renner T."/>
            <person name="Rombauts S."/>
            <person name="Rushton P."/>
            <person name="Sanderfoot A."/>
            <person name="Schween G."/>
            <person name="Shiu S.-H."/>
            <person name="Stueber K."/>
            <person name="Theodoulou F.L."/>
            <person name="Tu H."/>
            <person name="Van de Peer Y."/>
            <person name="Verrier P.J."/>
            <person name="Waters E."/>
            <person name="Wood A."/>
            <person name="Yang L."/>
            <person name="Cove D."/>
            <person name="Cuming A."/>
            <person name="Hasebe M."/>
            <person name="Lucas S."/>
            <person name="Mishler D.B."/>
            <person name="Reski R."/>
            <person name="Grigoriev I."/>
            <person name="Quatrano R.S."/>
            <person name="Boore J.L."/>
        </authorList>
    </citation>
    <scope>NUCLEOTIDE SEQUENCE [LARGE SCALE GENOMIC DNA]</scope>
    <source>
        <strain evidence="3 4">cv. Gransden 2004</strain>
    </source>
</reference>
<reference evidence="2 4" key="2">
    <citation type="journal article" date="2018" name="Plant J.">
        <title>The Physcomitrella patens chromosome-scale assembly reveals moss genome structure and evolution.</title>
        <authorList>
            <person name="Lang D."/>
            <person name="Ullrich K.K."/>
            <person name="Murat F."/>
            <person name="Fuchs J."/>
            <person name="Jenkins J."/>
            <person name="Haas F.B."/>
            <person name="Piednoel M."/>
            <person name="Gundlach H."/>
            <person name="Van Bel M."/>
            <person name="Meyberg R."/>
            <person name="Vives C."/>
            <person name="Morata J."/>
            <person name="Symeonidi A."/>
            <person name="Hiss M."/>
            <person name="Muchero W."/>
            <person name="Kamisugi Y."/>
            <person name="Saleh O."/>
            <person name="Blanc G."/>
            <person name="Decker E.L."/>
            <person name="van Gessel N."/>
            <person name="Grimwood J."/>
            <person name="Hayes R.D."/>
            <person name="Graham S.W."/>
            <person name="Gunter L.E."/>
            <person name="McDaniel S.F."/>
            <person name="Hoernstein S.N.W."/>
            <person name="Larsson A."/>
            <person name="Li F.W."/>
            <person name="Perroud P.F."/>
            <person name="Phillips J."/>
            <person name="Ranjan P."/>
            <person name="Rokshar D.S."/>
            <person name="Rothfels C.J."/>
            <person name="Schneider L."/>
            <person name="Shu S."/>
            <person name="Stevenson D.W."/>
            <person name="Thummler F."/>
            <person name="Tillich M."/>
            <person name="Villarreal Aguilar J.C."/>
            <person name="Widiez T."/>
            <person name="Wong G.K."/>
            <person name="Wymore A."/>
            <person name="Zhang Y."/>
            <person name="Zimmer A.D."/>
            <person name="Quatrano R.S."/>
            <person name="Mayer K.F.X."/>
            <person name="Goodstein D."/>
            <person name="Casacuberta J.M."/>
            <person name="Vandepoele K."/>
            <person name="Reski R."/>
            <person name="Cuming A.C."/>
            <person name="Tuskan G.A."/>
            <person name="Maumus F."/>
            <person name="Salse J."/>
            <person name="Schmutz J."/>
            <person name="Rensing S.A."/>
        </authorList>
    </citation>
    <scope>NUCLEOTIDE SEQUENCE [LARGE SCALE GENOMIC DNA]</scope>
    <source>
        <strain evidence="3 4">cv. Gransden 2004</strain>
    </source>
</reference>
<keyword evidence="1" id="KW-0812">Transmembrane</keyword>
<dbReference type="EnsemblPlants" id="Pp3c12_18390V3.1">
    <property type="protein sequence ID" value="Pp3c12_18390V3.1"/>
    <property type="gene ID" value="Pp3c12_18390"/>
</dbReference>
<evidence type="ECO:0000313" key="3">
    <source>
        <dbReference type="EnsemblPlants" id="Pp3c12_18390V3.1"/>
    </source>
</evidence>
<dbReference type="InParanoid" id="A0A2K1JR99"/>
<name>A0A2K1JR99_PHYPA</name>
<feature type="transmembrane region" description="Helical" evidence="1">
    <location>
        <begin position="27"/>
        <end position="46"/>
    </location>
</feature>
<dbReference type="AlphaFoldDB" id="A0A2K1JR99"/>
<accession>A0A2K1JR99</accession>